<keyword evidence="5 14" id="KW-0812">Transmembrane</keyword>
<proteinExistence type="inferred from homology"/>
<dbReference type="PANTHER" id="PTHR24305">
    <property type="entry name" value="CYTOCHROME P450"/>
    <property type="match status" value="1"/>
</dbReference>
<keyword evidence="11 14" id="KW-0472">Membrane</keyword>
<dbReference type="PANTHER" id="PTHR24305:SF157">
    <property type="entry name" value="N-ACETYLTRYPTOPHAN 6-HYDROXYLASE IVOC-RELATED"/>
    <property type="match status" value="1"/>
</dbReference>
<dbReference type="InterPro" id="IPR001128">
    <property type="entry name" value="Cyt_P450"/>
</dbReference>
<comment type="cofactor">
    <cofactor evidence="1 12">
        <name>heme</name>
        <dbReference type="ChEBI" id="CHEBI:30413"/>
    </cofactor>
</comment>
<dbReference type="InterPro" id="IPR036396">
    <property type="entry name" value="Cyt_P450_sf"/>
</dbReference>
<evidence type="ECO:0000256" key="2">
    <source>
        <dbReference type="ARBA" id="ARBA00004167"/>
    </source>
</evidence>
<dbReference type="PRINTS" id="PR00385">
    <property type="entry name" value="P450"/>
</dbReference>
<dbReference type="EMBL" id="QGMK01000170">
    <property type="protein sequence ID" value="TVY83634.1"/>
    <property type="molecule type" value="Genomic_DNA"/>
</dbReference>
<dbReference type="InterPro" id="IPR017972">
    <property type="entry name" value="Cyt_P450_CS"/>
</dbReference>
<evidence type="ECO:0000256" key="1">
    <source>
        <dbReference type="ARBA" id="ARBA00001971"/>
    </source>
</evidence>
<keyword evidence="9 12" id="KW-0408">Iron</keyword>
<keyword evidence="8 13" id="KW-0560">Oxidoreductase</keyword>
<dbReference type="GO" id="GO:0016705">
    <property type="term" value="F:oxidoreductase activity, acting on paired donors, with incorporation or reduction of molecular oxygen"/>
    <property type="evidence" value="ECO:0007669"/>
    <property type="project" value="InterPro"/>
</dbReference>
<dbReference type="PROSITE" id="PS00086">
    <property type="entry name" value="CYTOCHROME_P450"/>
    <property type="match status" value="1"/>
</dbReference>
<dbReference type="GO" id="GO:0016020">
    <property type="term" value="C:membrane"/>
    <property type="evidence" value="ECO:0007669"/>
    <property type="project" value="UniProtKB-SubCell"/>
</dbReference>
<evidence type="ECO:0000313" key="16">
    <source>
        <dbReference type="Proteomes" id="UP000469558"/>
    </source>
</evidence>
<keyword evidence="6 12" id="KW-0479">Metal-binding</keyword>
<dbReference type="AlphaFoldDB" id="A0A8T9CIP7"/>
<keyword evidence="16" id="KW-1185">Reference proteome</keyword>
<evidence type="ECO:0000256" key="11">
    <source>
        <dbReference type="ARBA" id="ARBA00023136"/>
    </source>
</evidence>
<comment type="subcellular location">
    <subcellularLocation>
        <location evidence="2">Membrane</location>
        <topology evidence="2">Single-pass membrane protein</topology>
    </subcellularLocation>
</comment>
<evidence type="ECO:0000256" key="13">
    <source>
        <dbReference type="RuleBase" id="RU000461"/>
    </source>
</evidence>
<evidence type="ECO:0000256" key="7">
    <source>
        <dbReference type="ARBA" id="ARBA00022989"/>
    </source>
</evidence>
<dbReference type="CDD" id="cd11062">
    <property type="entry name" value="CYP58-like"/>
    <property type="match status" value="1"/>
</dbReference>
<evidence type="ECO:0000256" key="14">
    <source>
        <dbReference type="SAM" id="Phobius"/>
    </source>
</evidence>
<gene>
    <name evidence="15" type="primary">sdnE_10</name>
    <name evidence="15" type="ORF">LSUE1_G003389</name>
</gene>
<evidence type="ECO:0000256" key="12">
    <source>
        <dbReference type="PIRSR" id="PIRSR602401-1"/>
    </source>
</evidence>
<dbReference type="Proteomes" id="UP000469558">
    <property type="component" value="Unassembled WGS sequence"/>
</dbReference>
<evidence type="ECO:0000256" key="6">
    <source>
        <dbReference type="ARBA" id="ARBA00022723"/>
    </source>
</evidence>
<organism evidence="15 16">
    <name type="scientific">Lachnellula suecica</name>
    <dbReference type="NCBI Taxonomy" id="602035"/>
    <lineage>
        <taxon>Eukaryota</taxon>
        <taxon>Fungi</taxon>
        <taxon>Dikarya</taxon>
        <taxon>Ascomycota</taxon>
        <taxon>Pezizomycotina</taxon>
        <taxon>Leotiomycetes</taxon>
        <taxon>Helotiales</taxon>
        <taxon>Lachnaceae</taxon>
        <taxon>Lachnellula</taxon>
    </lineage>
</organism>
<dbReference type="InterPro" id="IPR050121">
    <property type="entry name" value="Cytochrome_P450_monoxygenase"/>
</dbReference>
<comment type="caution">
    <text evidence="15">The sequence shown here is derived from an EMBL/GenBank/DDBJ whole genome shotgun (WGS) entry which is preliminary data.</text>
</comment>
<keyword evidence="7 14" id="KW-1133">Transmembrane helix</keyword>
<dbReference type="Pfam" id="PF00067">
    <property type="entry name" value="p450"/>
    <property type="match status" value="1"/>
</dbReference>
<feature type="binding site" description="axial binding residue" evidence="12">
    <location>
        <position position="452"/>
    </location>
    <ligand>
        <name>heme</name>
        <dbReference type="ChEBI" id="CHEBI:30413"/>
    </ligand>
    <ligandPart>
        <name>Fe</name>
        <dbReference type="ChEBI" id="CHEBI:18248"/>
    </ligandPart>
</feature>
<dbReference type="PRINTS" id="PR00463">
    <property type="entry name" value="EP450I"/>
</dbReference>
<evidence type="ECO:0000256" key="8">
    <source>
        <dbReference type="ARBA" id="ARBA00023002"/>
    </source>
</evidence>
<evidence type="ECO:0000256" key="4">
    <source>
        <dbReference type="ARBA" id="ARBA00022617"/>
    </source>
</evidence>
<reference evidence="15 16" key="1">
    <citation type="submission" date="2018-05" db="EMBL/GenBank/DDBJ databases">
        <title>Genome sequencing and assembly of the regulated plant pathogen Lachnellula willkommii and related sister species for the development of diagnostic species identification markers.</title>
        <authorList>
            <person name="Giroux E."/>
            <person name="Bilodeau G."/>
        </authorList>
    </citation>
    <scope>NUCLEOTIDE SEQUENCE [LARGE SCALE GENOMIC DNA]</scope>
    <source>
        <strain evidence="15 16">CBS 268.59</strain>
    </source>
</reference>
<dbReference type="GO" id="GO:0020037">
    <property type="term" value="F:heme binding"/>
    <property type="evidence" value="ECO:0007669"/>
    <property type="project" value="InterPro"/>
</dbReference>
<keyword evidence="10 13" id="KW-0503">Monooxygenase</keyword>
<evidence type="ECO:0000313" key="15">
    <source>
        <dbReference type="EMBL" id="TVY83634.1"/>
    </source>
</evidence>
<protein>
    <submittedName>
        <fullName evidence="15">Cytochrome P450 monooxygenase sdnE</fullName>
    </submittedName>
</protein>
<keyword evidence="4 12" id="KW-0349">Heme</keyword>
<dbReference type="Gene3D" id="1.10.630.10">
    <property type="entry name" value="Cytochrome P450"/>
    <property type="match status" value="1"/>
</dbReference>
<sequence>MGLIYTESYQGLYVLVTAALLVAYLIGGAIQRLYFSPIAKFPGPKLAALTLWYEFYYDVVCRGRYTFEIKRMHEKYGPVVRINPFELHIETPDYYDEIYAGAGKRRDKWVWFTNQFGIPKSTFATVSHEEHRMRRAALNPFFSTASVRRLQPMMNERMQKFMGRISEFRQSGEPMTVSLAYAAFTNDVAMQYAFARCDHRIEAKDFDPSFHDASIVGSTMGHMTKQLTWVLPLMQTLPDWVTVRLNPDMASYVNLQRGIHKQIESIQASTHGGRLNVASDTIFHEILNSKLPAEEKTSTRLWQDGQVTVIAGTLTTAWALSVITYHLLTLPQVLQALKQELAAAIPDPSQILPLSALEQLPYLTACIQEGLRLSCGVSSRLQRICPDEDLIFNDGKKRWTIPRGTPVGMTSTIMHYDPRIYPSPTFFRPERWIDNPRLDKYMIAFSRGSRQCIGINLAYAEIYLALATIFRRYGSKQVRSEGDLGALELYETTEKDWVIVGDGITPLVDPKSKGIRIRVVK</sequence>
<dbReference type="InterPro" id="IPR002401">
    <property type="entry name" value="Cyt_P450_E_grp-I"/>
</dbReference>
<dbReference type="GO" id="GO:0005506">
    <property type="term" value="F:iron ion binding"/>
    <property type="evidence" value="ECO:0007669"/>
    <property type="project" value="InterPro"/>
</dbReference>
<name>A0A8T9CIP7_9HELO</name>
<dbReference type="SUPFAM" id="SSF48264">
    <property type="entry name" value="Cytochrome P450"/>
    <property type="match status" value="1"/>
</dbReference>
<dbReference type="OrthoDB" id="3945418at2759"/>
<dbReference type="GO" id="GO:0004497">
    <property type="term" value="F:monooxygenase activity"/>
    <property type="evidence" value="ECO:0007669"/>
    <property type="project" value="UniProtKB-KW"/>
</dbReference>
<evidence type="ECO:0000256" key="10">
    <source>
        <dbReference type="ARBA" id="ARBA00023033"/>
    </source>
</evidence>
<evidence type="ECO:0000256" key="9">
    <source>
        <dbReference type="ARBA" id="ARBA00023004"/>
    </source>
</evidence>
<feature type="transmembrane region" description="Helical" evidence="14">
    <location>
        <begin position="12"/>
        <end position="35"/>
    </location>
</feature>
<evidence type="ECO:0000256" key="3">
    <source>
        <dbReference type="ARBA" id="ARBA00010617"/>
    </source>
</evidence>
<dbReference type="FunFam" id="1.10.630.10:FF:000069">
    <property type="entry name" value="Cytochrome P450, putative (Eurofung)"/>
    <property type="match status" value="1"/>
</dbReference>
<accession>A0A8T9CIP7</accession>
<evidence type="ECO:0000256" key="5">
    <source>
        <dbReference type="ARBA" id="ARBA00022692"/>
    </source>
</evidence>
<comment type="similarity">
    <text evidence="3 13">Belongs to the cytochrome P450 family.</text>
</comment>